<sequence length="163" mass="17497">MVGVAIPRAGIERIPNLRVFPIPGDGGLDSGHHPPIGKIDGKEGSRSPIGNPNPSTEVASSSLNADDLGRGLGVFDWRPYLPNRPGTSSRSSRLIRKLGPPIDNLGPFTEIAGTNRECQRPQWGVGFPSWRPEDTKRSGASTRSPRSIRGLSRQSVTSTPLSR</sequence>
<feature type="region of interest" description="Disordered" evidence="1">
    <location>
        <begin position="25"/>
        <end position="163"/>
    </location>
</feature>
<evidence type="ECO:0000256" key="1">
    <source>
        <dbReference type="SAM" id="MobiDB-lite"/>
    </source>
</evidence>
<name>A0A2I0J5D3_PUNGR</name>
<dbReference type="AlphaFoldDB" id="A0A2I0J5D3"/>
<feature type="compositionally biased region" description="Polar residues" evidence="1">
    <location>
        <begin position="48"/>
        <end position="64"/>
    </location>
</feature>
<evidence type="ECO:0000313" key="2">
    <source>
        <dbReference type="EMBL" id="PKI51429.1"/>
    </source>
</evidence>
<keyword evidence="3" id="KW-1185">Reference proteome</keyword>
<comment type="caution">
    <text evidence="2">The sequence shown here is derived from an EMBL/GenBank/DDBJ whole genome shotgun (WGS) entry which is preliminary data.</text>
</comment>
<dbReference type="Proteomes" id="UP000233551">
    <property type="component" value="Unassembled WGS sequence"/>
</dbReference>
<organism evidence="2 3">
    <name type="scientific">Punica granatum</name>
    <name type="common">Pomegranate</name>
    <dbReference type="NCBI Taxonomy" id="22663"/>
    <lineage>
        <taxon>Eukaryota</taxon>
        <taxon>Viridiplantae</taxon>
        <taxon>Streptophyta</taxon>
        <taxon>Embryophyta</taxon>
        <taxon>Tracheophyta</taxon>
        <taxon>Spermatophyta</taxon>
        <taxon>Magnoliopsida</taxon>
        <taxon>eudicotyledons</taxon>
        <taxon>Gunneridae</taxon>
        <taxon>Pentapetalae</taxon>
        <taxon>rosids</taxon>
        <taxon>malvids</taxon>
        <taxon>Myrtales</taxon>
        <taxon>Lythraceae</taxon>
        <taxon>Punica</taxon>
    </lineage>
</organism>
<gene>
    <name evidence="2" type="ORF">CRG98_028140</name>
</gene>
<protein>
    <submittedName>
        <fullName evidence="2">Uncharacterized protein</fullName>
    </submittedName>
</protein>
<dbReference type="EMBL" id="PGOL01002008">
    <property type="protein sequence ID" value="PKI51429.1"/>
    <property type="molecule type" value="Genomic_DNA"/>
</dbReference>
<proteinExistence type="predicted"/>
<evidence type="ECO:0000313" key="3">
    <source>
        <dbReference type="Proteomes" id="UP000233551"/>
    </source>
</evidence>
<reference evidence="2 3" key="1">
    <citation type="submission" date="2017-11" db="EMBL/GenBank/DDBJ databases">
        <title>De-novo sequencing of pomegranate (Punica granatum L.) genome.</title>
        <authorList>
            <person name="Akparov Z."/>
            <person name="Amiraslanov A."/>
            <person name="Hajiyeva S."/>
            <person name="Abbasov M."/>
            <person name="Kaur K."/>
            <person name="Hamwieh A."/>
            <person name="Solovyev V."/>
            <person name="Salamov A."/>
            <person name="Braich B."/>
            <person name="Kosarev P."/>
            <person name="Mahmoud A."/>
            <person name="Hajiyev E."/>
            <person name="Babayeva S."/>
            <person name="Izzatullayeva V."/>
            <person name="Mammadov A."/>
            <person name="Mammadov A."/>
            <person name="Sharifova S."/>
            <person name="Ojaghi J."/>
            <person name="Eynullazada K."/>
            <person name="Bayramov B."/>
            <person name="Abdulazimova A."/>
            <person name="Shahmuradov I."/>
        </authorList>
    </citation>
    <scope>NUCLEOTIDE SEQUENCE [LARGE SCALE GENOMIC DNA]</scope>
    <source>
        <strain evidence="3">cv. AG2017</strain>
        <tissue evidence="2">Leaf</tissue>
    </source>
</reference>
<accession>A0A2I0J5D3</accession>
<feature type="compositionally biased region" description="Polar residues" evidence="1">
    <location>
        <begin position="152"/>
        <end position="163"/>
    </location>
</feature>